<reference evidence="6 7" key="1">
    <citation type="journal article" date="2021" name="Commun. Biol.">
        <title>The genome of Shorea leprosula (Dipterocarpaceae) highlights the ecological relevance of drought in aseasonal tropical rainforests.</title>
        <authorList>
            <person name="Ng K.K.S."/>
            <person name="Kobayashi M.J."/>
            <person name="Fawcett J.A."/>
            <person name="Hatakeyama M."/>
            <person name="Paape T."/>
            <person name="Ng C.H."/>
            <person name="Ang C.C."/>
            <person name="Tnah L.H."/>
            <person name="Lee C.T."/>
            <person name="Nishiyama T."/>
            <person name="Sese J."/>
            <person name="O'Brien M.J."/>
            <person name="Copetti D."/>
            <person name="Mohd Noor M.I."/>
            <person name="Ong R.C."/>
            <person name="Putra M."/>
            <person name="Sireger I.Z."/>
            <person name="Indrioko S."/>
            <person name="Kosugi Y."/>
            <person name="Izuno A."/>
            <person name="Isagi Y."/>
            <person name="Lee S.L."/>
            <person name="Shimizu K.K."/>
        </authorList>
    </citation>
    <scope>NUCLEOTIDE SEQUENCE [LARGE SCALE GENOMIC DNA]</scope>
    <source>
        <strain evidence="6">214</strain>
    </source>
</reference>
<dbReference type="PROSITE" id="PS50082">
    <property type="entry name" value="WD_REPEATS_2"/>
    <property type="match status" value="3"/>
</dbReference>
<feature type="repeat" description="WD" evidence="3">
    <location>
        <begin position="441"/>
        <end position="484"/>
    </location>
</feature>
<dbReference type="InterPro" id="IPR054080">
    <property type="entry name" value="TPR1-like_2nd"/>
</dbReference>
<organism evidence="6 7">
    <name type="scientific">Rubroshorea leprosula</name>
    <dbReference type="NCBI Taxonomy" id="152421"/>
    <lineage>
        <taxon>Eukaryota</taxon>
        <taxon>Viridiplantae</taxon>
        <taxon>Streptophyta</taxon>
        <taxon>Embryophyta</taxon>
        <taxon>Tracheophyta</taxon>
        <taxon>Spermatophyta</taxon>
        <taxon>Magnoliopsida</taxon>
        <taxon>eudicotyledons</taxon>
        <taxon>Gunneridae</taxon>
        <taxon>Pentapetalae</taxon>
        <taxon>rosids</taxon>
        <taxon>malvids</taxon>
        <taxon>Malvales</taxon>
        <taxon>Dipterocarpaceae</taxon>
        <taxon>Rubroshorea</taxon>
    </lineage>
</organism>
<dbReference type="SMART" id="SM00668">
    <property type="entry name" value="CTLH"/>
    <property type="match status" value="1"/>
</dbReference>
<proteinExistence type="predicted"/>
<dbReference type="Pfam" id="PF21889">
    <property type="entry name" value="TPR1-like_2nd"/>
    <property type="match status" value="1"/>
</dbReference>
<evidence type="ECO:0000256" key="2">
    <source>
        <dbReference type="ARBA" id="ARBA00022737"/>
    </source>
</evidence>
<evidence type="ECO:0000313" key="6">
    <source>
        <dbReference type="EMBL" id="GKU87316.1"/>
    </source>
</evidence>
<dbReference type="PANTHER" id="PTHR44083">
    <property type="entry name" value="TOPLESS-RELATED PROTEIN 1-RELATED"/>
    <property type="match status" value="1"/>
</dbReference>
<protein>
    <recommendedName>
        <fullName evidence="5">CTLH domain-containing protein</fullName>
    </recommendedName>
</protein>
<dbReference type="SMART" id="SM00667">
    <property type="entry name" value="LisH"/>
    <property type="match status" value="1"/>
</dbReference>
<accession>A0AAV5HLW7</accession>
<gene>
    <name evidence="6" type="ORF">SLEP1_g1737</name>
</gene>
<evidence type="ECO:0000259" key="5">
    <source>
        <dbReference type="PROSITE" id="PS50897"/>
    </source>
</evidence>
<keyword evidence="1 3" id="KW-0853">WD repeat</keyword>
<feature type="domain" description="CTLH" evidence="5">
    <location>
        <begin position="34"/>
        <end position="92"/>
    </location>
</feature>
<dbReference type="InterPro" id="IPR036322">
    <property type="entry name" value="WD40_repeat_dom_sf"/>
</dbReference>
<dbReference type="EMBL" id="BPVZ01000002">
    <property type="protein sequence ID" value="GKU87316.1"/>
    <property type="molecule type" value="Genomic_DNA"/>
</dbReference>
<evidence type="ECO:0000256" key="3">
    <source>
        <dbReference type="PROSITE-ProRule" id="PRU00221"/>
    </source>
</evidence>
<dbReference type="InterPro" id="IPR019775">
    <property type="entry name" value="WD40_repeat_CS"/>
</dbReference>
<feature type="repeat" description="WD" evidence="3">
    <location>
        <begin position="586"/>
        <end position="617"/>
    </location>
</feature>
<dbReference type="GO" id="GO:0006355">
    <property type="term" value="P:regulation of DNA-templated transcription"/>
    <property type="evidence" value="ECO:0007669"/>
    <property type="project" value="InterPro"/>
</dbReference>
<sequence>MATLNKELVYLILQFCNEEGFKETAHMLERESGSYFDVNYFEEMILSGKWDEVERYLCGFTEVDENRFSTKIYFEIRKQNFLEALDNNDRTKALDILRRDLKVFAPQNEELFRDMAHLLTLNDIREHELLSTYQDTEFARKNLILVLKKVIEANPLLCGKLKFPSIESQRLRRLINQSLNWQHLLCKHPQPNPDIKTLFKDHACQSQHVHLSTQSTQTNPMPFEAASVPLSPTISNSSLSTVTHAAVFDGDGCFSGATTIVDTLGNLEESKIEPQQNVFGTEDEVISTVTYPVQYHNSVPRISNDLLKISVKNGELESFEQVKRCDLPKNVARILIEDSCPVSMDFHPVEQIFLLVGTKIGDIGLWDITTGEKLLSRNFKVWNIGACSMMFKTSMMRDPSISVNCVAWGSDGSLFGVAFSKHIVQLYSYYGGKDIQQQLEIDAHVGGVNTLAFSAPNEQLLVITGGDDKIIKVWHTISGVQMYSFGGHEAPIYSVCPHFKESIHFIFSTSVDGQVKAWLYDNLGARVHFAAPGLGCTRMIYSADDKRLFSCGTSKNGDSFLVEWDDGEGAVKRMYEGLCKNSPAIVQFDTSRNKLLAAADDHVIKIWHMNKVELLTTIDAAGDLPPNPCIRFNKEGTLLAVFANQNKIKILATEDQYQLLHTAENYSVDTPQDVSDTLRKPAVNPTSSVDQSGRADGHMLKDMENNLVYKTNNKSEICKFVQIKQPSQCLSLWLLPHEKGNKISKLLYTNAGNAILALASNGTHLLWKWPQNNFNSSGEATTKVPPQLWQPRSCSRLMTNDLMGCNPEKAVPCFALSKNDSYLMSASGGIISLFNMLTFKTMMTIMPPSPAATCLAFHPQDNNIVAIGMDDSVILIYNVRLAKVKGKLKGHSKRVTDLAFSINLNVLISSGADAQVFVWDVDGWEKRKSRFLQIPDGTLQPGGSDTHVQFHLDQEHFLAVHGTHLAIYEAIDLECVKQWVPEDSTRISQATFSCDSTMIYASFEDGTVSIFGALTLQLICQISGTAYHLPRTSLNVYPVAIAAHPHIPTQFAVGLTDGGIVVFEPKNPDDKWDVLPLDETAWQDYLDSDDNHGSTQTYTC</sequence>
<evidence type="ECO:0000256" key="4">
    <source>
        <dbReference type="SAM" id="MobiDB-lite"/>
    </source>
</evidence>
<keyword evidence="2" id="KW-0677">Repeat</keyword>
<dbReference type="InterPro" id="IPR015943">
    <property type="entry name" value="WD40/YVTN_repeat-like_dom_sf"/>
</dbReference>
<dbReference type="PROSITE" id="PS50896">
    <property type="entry name" value="LISH"/>
    <property type="match status" value="1"/>
</dbReference>
<keyword evidence="7" id="KW-1185">Reference proteome</keyword>
<dbReference type="InterPro" id="IPR048419">
    <property type="entry name" value="Topless_Znf"/>
</dbReference>
<dbReference type="InterPro" id="IPR027728">
    <property type="entry name" value="Topless_fam"/>
</dbReference>
<dbReference type="Proteomes" id="UP001054252">
    <property type="component" value="Unassembled WGS sequence"/>
</dbReference>
<evidence type="ECO:0000256" key="1">
    <source>
        <dbReference type="ARBA" id="ARBA00022574"/>
    </source>
</evidence>
<dbReference type="InterPro" id="IPR054532">
    <property type="entry name" value="TPL_SMU1_LisH-like"/>
</dbReference>
<comment type="caution">
    <text evidence="6">The sequence shown here is derived from an EMBL/GenBank/DDBJ whole genome shotgun (WGS) entry which is preliminary data.</text>
</comment>
<dbReference type="InterPro" id="IPR001680">
    <property type="entry name" value="WD40_rpt"/>
</dbReference>
<dbReference type="InterPro" id="IPR006595">
    <property type="entry name" value="CTLH_C"/>
</dbReference>
<dbReference type="Gene3D" id="2.130.10.10">
    <property type="entry name" value="YVTN repeat-like/Quinoprotein amine dehydrogenase"/>
    <property type="match status" value="3"/>
</dbReference>
<dbReference type="SUPFAM" id="SSF50978">
    <property type="entry name" value="WD40 repeat-like"/>
    <property type="match status" value="2"/>
</dbReference>
<feature type="repeat" description="WD" evidence="3">
    <location>
        <begin position="888"/>
        <end position="929"/>
    </location>
</feature>
<dbReference type="PROSITE" id="PS50897">
    <property type="entry name" value="CTLH"/>
    <property type="match status" value="1"/>
</dbReference>
<dbReference type="PROSITE" id="PS50294">
    <property type="entry name" value="WD_REPEATS_REGION"/>
    <property type="match status" value="2"/>
</dbReference>
<dbReference type="SMART" id="SM00320">
    <property type="entry name" value="WD40"/>
    <property type="match status" value="10"/>
</dbReference>
<dbReference type="InterPro" id="IPR006594">
    <property type="entry name" value="LisH"/>
</dbReference>
<dbReference type="PANTHER" id="PTHR44083:SF30">
    <property type="entry name" value="TOPLESS-LIKE PROTEIN"/>
    <property type="match status" value="1"/>
</dbReference>
<evidence type="ECO:0000313" key="7">
    <source>
        <dbReference type="Proteomes" id="UP001054252"/>
    </source>
</evidence>
<dbReference type="PROSITE" id="PS00678">
    <property type="entry name" value="WD_REPEATS_1"/>
    <property type="match status" value="1"/>
</dbReference>
<dbReference type="Pfam" id="PF17814">
    <property type="entry name" value="LisH_TPL"/>
    <property type="match status" value="1"/>
</dbReference>
<feature type="region of interest" description="Disordered" evidence="4">
    <location>
        <begin position="671"/>
        <end position="696"/>
    </location>
</feature>
<dbReference type="Pfam" id="PF00400">
    <property type="entry name" value="WD40"/>
    <property type="match status" value="3"/>
</dbReference>
<name>A0AAV5HLW7_9ROSI</name>
<dbReference type="Pfam" id="PF21359">
    <property type="entry name" value="zf_topless"/>
    <property type="match status" value="1"/>
</dbReference>
<dbReference type="AlphaFoldDB" id="A0AAV5HLW7"/>